<evidence type="ECO:0000313" key="3">
    <source>
        <dbReference type="Proteomes" id="UP000030765"/>
    </source>
</evidence>
<evidence type="ECO:0000313" key="1">
    <source>
        <dbReference type="EMBL" id="KFB43359.1"/>
    </source>
</evidence>
<evidence type="ECO:0000313" key="2">
    <source>
        <dbReference type="EnsemblMetazoa" id="ASIC011154-PA"/>
    </source>
</evidence>
<organism evidence="1">
    <name type="scientific">Anopheles sinensis</name>
    <name type="common">Mosquito</name>
    <dbReference type="NCBI Taxonomy" id="74873"/>
    <lineage>
        <taxon>Eukaryota</taxon>
        <taxon>Metazoa</taxon>
        <taxon>Ecdysozoa</taxon>
        <taxon>Arthropoda</taxon>
        <taxon>Hexapoda</taxon>
        <taxon>Insecta</taxon>
        <taxon>Pterygota</taxon>
        <taxon>Neoptera</taxon>
        <taxon>Endopterygota</taxon>
        <taxon>Diptera</taxon>
        <taxon>Nematocera</taxon>
        <taxon>Culicoidea</taxon>
        <taxon>Culicidae</taxon>
        <taxon>Anophelinae</taxon>
        <taxon>Anopheles</taxon>
    </lineage>
</organism>
<protein>
    <submittedName>
        <fullName evidence="1 2">Uncharacterized protein</fullName>
    </submittedName>
</protein>
<reference evidence="2" key="2">
    <citation type="submission" date="2020-05" db="UniProtKB">
        <authorList>
            <consortium name="EnsemblMetazoa"/>
        </authorList>
    </citation>
    <scope>IDENTIFICATION</scope>
</reference>
<gene>
    <name evidence="1" type="ORF">ZHAS_00011154</name>
</gene>
<dbReference type="EMBL" id="ATLV01018776">
    <property type="status" value="NOT_ANNOTATED_CDS"/>
    <property type="molecule type" value="Genomic_DNA"/>
</dbReference>
<dbReference type="EMBL" id="KE525248">
    <property type="protein sequence ID" value="KFB43359.1"/>
    <property type="molecule type" value="Genomic_DNA"/>
</dbReference>
<accession>A0A084VZG5</accession>
<dbReference type="AlphaFoldDB" id="A0A084VZG5"/>
<name>A0A084VZG5_ANOSI</name>
<dbReference type="OrthoDB" id="7763734at2759"/>
<dbReference type="EnsemblMetazoa" id="ASIC011154-RA">
    <property type="protein sequence ID" value="ASIC011154-PA"/>
    <property type="gene ID" value="ASIC011154"/>
</dbReference>
<reference evidence="1 3" key="1">
    <citation type="journal article" date="2014" name="BMC Genomics">
        <title>Genome sequence of Anopheles sinensis provides insight into genetics basis of mosquito competence for malaria parasites.</title>
        <authorList>
            <person name="Zhou D."/>
            <person name="Zhang D."/>
            <person name="Ding G."/>
            <person name="Shi L."/>
            <person name="Hou Q."/>
            <person name="Ye Y."/>
            <person name="Xu Y."/>
            <person name="Zhou H."/>
            <person name="Xiong C."/>
            <person name="Li S."/>
            <person name="Yu J."/>
            <person name="Hong S."/>
            <person name="Yu X."/>
            <person name="Zou P."/>
            <person name="Chen C."/>
            <person name="Chang X."/>
            <person name="Wang W."/>
            <person name="Lv Y."/>
            <person name="Sun Y."/>
            <person name="Ma L."/>
            <person name="Shen B."/>
            <person name="Zhu C."/>
        </authorList>
    </citation>
    <scope>NUCLEOTIDE SEQUENCE [LARGE SCALE GENOMIC DNA]</scope>
</reference>
<proteinExistence type="predicted"/>
<dbReference type="Proteomes" id="UP000030765">
    <property type="component" value="Unassembled WGS sequence"/>
</dbReference>
<sequence length="147" mass="15852">MEIPNNLFQYGKTKQKKTNITGSATSEVYVSSWYAFKALSFLGDISEPRATVESPSCSPLVPDAGTYKTTIRRLAARRRGLGDRRRQRVAAGLIGGWLKNRVTAPTPVTSEDATAAPSASPVPVMTGGATAARGFRDCKIIDMRLGF</sequence>
<keyword evidence="3" id="KW-1185">Reference proteome</keyword>
<dbReference type="VEuPathDB" id="VectorBase:ASIC011154"/>